<dbReference type="Pfam" id="PF00096">
    <property type="entry name" value="zf-C2H2"/>
    <property type="match status" value="3"/>
</dbReference>
<dbReference type="InterPro" id="IPR013087">
    <property type="entry name" value="Znf_C2H2_type"/>
</dbReference>
<dbReference type="PROSITE" id="PS50157">
    <property type="entry name" value="ZINC_FINGER_C2H2_2"/>
    <property type="match status" value="3"/>
</dbReference>
<dbReference type="GO" id="GO:0000978">
    <property type="term" value="F:RNA polymerase II cis-regulatory region sequence-specific DNA binding"/>
    <property type="evidence" value="ECO:0007669"/>
    <property type="project" value="TreeGrafter"/>
</dbReference>
<dbReference type="InterPro" id="IPR036236">
    <property type="entry name" value="Znf_C2H2_sf"/>
</dbReference>
<evidence type="ECO:0000256" key="4">
    <source>
        <dbReference type="ARBA" id="ARBA00022833"/>
    </source>
</evidence>
<organism evidence="7 8">
    <name type="scientific">Eptatretus burgeri</name>
    <name type="common">Inshore hagfish</name>
    <dbReference type="NCBI Taxonomy" id="7764"/>
    <lineage>
        <taxon>Eukaryota</taxon>
        <taxon>Metazoa</taxon>
        <taxon>Chordata</taxon>
        <taxon>Craniata</taxon>
        <taxon>Vertebrata</taxon>
        <taxon>Cyclostomata</taxon>
        <taxon>Myxini</taxon>
        <taxon>Myxiniformes</taxon>
        <taxon>Myxinidae</taxon>
        <taxon>Eptatretinae</taxon>
        <taxon>Eptatretus</taxon>
    </lineage>
</organism>
<evidence type="ECO:0000259" key="6">
    <source>
        <dbReference type="PROSITE" id="PS50157"/>
    </source>
</evidence>
<dbReference type="PANTHER" id="PTHR23235:SF156">
    <property type="entry name" value="KRUPPEL-LIKE FACTOR 18"/>
    <property type="match status" value="1"/>
</dbReference>
<feature type="domain" description="C2H2-type" evidence="6">
    <location>
        <begin position="228"/>
        <end position="257"/>
    </location>
</feature>
<keyword evidence="2" id="KW-0677">Repeat</keyword>
<keyword evidence="4" id="KW-0862">Zinc</keyword>
<dbReference type="AlphaFoldDB" id="A0A8C4R7B7"/>
<evidence type="ECO:0000256" key="3">
    <source>
        <dbReference type="ARBA" id="ARBA00022771"/>
    </source>
</evidence>
<dbReference type="Gene3D" id="3.30.160.60">
    <property type="entry name" value="Classic Zinc Finger"/>
    <property type="match status" value="3"/>
</dbReference>
<name>A0A8C4R7B7_EPTBU</name>
<sequence length="357" mass="39325">MNTTHSLTQSFSFPPPSDNDQGLFDLDFILSQNNNDGNATAASSSNLDQLSFPTLSPGPNAQAAAYSGGLPTHTLDDSMTLTSILTRAPESCQEPMYCKSGGLMAELMAAEDEIAGHREAANVSLNVAPPARLIPLSHIRRRVKQEPIDYSCGNNVAHHAFAPRVFFPQAHHSAFTPMPLLYPGMNEVKNQTFVDTVHSKVPEVQGPSTTKRGRKPRTPSECKRAMAHTCNFAGCGKSYSKSSHLKAHIRTHTGEKPYICTWQGCTWQFARSDELTRHFRKHTGARPFTCSVCQRAFSRSDHLALHMRSSVKLDGEHSQWDSSLPFEWATRGLSCSCSEASPILLWLDDWGHCLVGT</sequence>
<dbReference type="SUPFAM" id="SSF57667">
    <property type="entry name" value="beta-beta-alpha zinc fingers"/>
    <property type="match status" value="2"/>
</dbReference>
<dbReference type="Proteomes" id="UP000694388">
    <property type="component" value="Unplaced"/>
</dbReference>
<dbReference type="Ensembl" id="ENSEBUT00000026871.1">
    <property type="protein sequence ID" value="ENSEBUP00000026295.1"/>
    <property type="gene ID" value="ENSEBUG00000016198.1"/>
</dbReference>
<evidence type="ECO:0000313" key="7">
    <source>
        <dbReference type="Ensembl" id="ENSEBUP00000026295.1"/>
    </source>
</evidence>
<dbReference type="PROSITE" id="PS00028">
    <property type="entry name" value="ZINC_FINGER_C2H2_1"/>
    <property type="match status" value="2"/>
</dbReference>
<keyword evidence="3 5" id="KW-0863">Zinc-finger</keyword>
<dbReference type="GO" id="GO:0008270">
    <property type="term" value="F:zinc ion binding"/>
    <property type="evidence" value="ECO:0007669"/>
    <property type="project" value="UniProtKB-KW"/>
</dbReference>
<dbReference type="GO" id="GO:0000981">
    <property type="term" value="F:DNA-binding transcription factor activity, RNA polymerase II-specific"/>
    <property type="evidence" value="ECO:0007669"/>
    <property type="project" value="TreeGrafter"/>
</dbReference>
<dbReference type="GeneTree" id="ENSGT00940000163957"/>
<feature type="domain" description="C2H2-type" evidence="6">
    <location>
        <begin position="258"/>
        <end position="287"/>
    </location>
</feature>
<accession>A0A8C4R7B7</accession>
<evidence type="ECO:0000256" key="1">
    <source>
        <dbReference type="ARBA" id="ARBA00022723"/>
    </source>
</evidence>
<proteinExistence type="predicted"/>
<dbReference type="PANTHER" id="PTHR23235">
    <property type="entry name" value="KRUEPPEL-LIKE TRANSCRIPTION FACTOR"/>
    <property type="match status" value="1"/>
</dbReference>
<dbReference type="FunFam" id="3.30.160.60:FF:000007">
    <property type="entry name" value="Basic krueppel-like factor 3"/>
    <property type="match status" value="1"/>
</dbReference>
<feature type="domain" description="C2H2-type" evidence="6">
    <location>
        <begin position="288"/>
        <end position="318"/>
    </location>
</feature>
<keyword evidence="1" id="KW-0479">Metal-binding</keyword>
<protein>
    <recommendedName>
        <fullName evidence="6">C2H2-type domain-containing protein</fullName>
    </recommendedName>
</protein>
<dbReference type="SMART" id="SM00355">
    <property type="entry name" value="ZnF_C2H2"/>
    <property type="match status" value="3"/>
</dbReference>
<reference evidence="7" key="1">
    <citation type="submission" date="2025-08" db="UniProtKB">
        <authorList>
            <consortium name="Ensembl"/>
        </authorList>
    </citation>
    <scope>IDENTIFICATION</scope>
</reference>
<evidence type="ECO:0000313" key="8">
    <source>
        <dbReference type="Proteomes" id="UP000694388"/>
    </source>
</evidence>
<evidence type="ECO:0000256" key="5">
    <source>
        <dbReference type="PROSITE-ProRule" id="PRU00042"/>
    </source>
</evidence>
<keyword evidence="8" id="KW-1185">Reference proteome</keyword>
<evidence type="ECO:0000256" key="2">
    <source>
        <dbReference type="ARBA" id="ARBA00022737"/>
    </source>
</evidence>
<reference evidence="7" key="2">
    <citation type="submission" date="2025-09" db="UniProtKB">
        <authorList>
            <consortium name="Ensembl"/>
        </authorList>
    </citation>
    <scope>IDENTIFICATION</scope>
</reference>